<reference evidence="2 3" key="1">
    <citation type="submission" date="2016-10" db="EMBL/GenBank/DDBJ databases">
        <authorList>
            <person name="de Groot N.N."/>
        </authorList>
    </citation>
    <scope>NUCLEOTIDE SEQUENCE [LARGE SCALE GENOMIC DNA]</scope>
    <source>
        <strain evidence="2 3">ML2</strain>
    </source>
</reference>
<evidence type="ECO:0000313" key="3">
    <source>
        <dbReference type="Proteomes" id="UP000181899"/>
    </source>
</evidence>
<dbReference type="Gene3D" id="3.30.2310.20">
    <property type="entry name" value="RelE-like"/>
    <property type="match status" value="1"/>
</dbReference>
<organism evidence="2 3">
    <name type="scientific">Proteiniclasticum ruminis</name>
    <dbReference type="NCBI Taxonomy" id="398199"/>
    <lineage>
        <taxon>Bacteria</taxon>
        <taxon>Bacillati</taxon>
        <taxon>Bacillota</taxon>
        <taxon>Clostridia</taxon>
        <taxon>Eubacteriales</taxon>
        <taxon>Clostridiaceae</taxon>
        <taxon>Proteiniclasticum</taxon>
    </lineage>
</organism>
<dbReference type="SUPFAM" id="SSF143011">
    <property type="entry name" value="RelE-like"/>
    <property type="match status" value="1"/>
</dbReference>
<evidence type="ECO:0000313" key="2">
    <source>
        <dbReference type="EMBL" id="SFO01591.1"/>
    </source>
</evidence>
<dbReference type="RefSeq" id="WP_074912625.1">
    <property type="nucleotide sequence ID" value="NZ_FOVK01000010.1"/>
</dbReference>
<protein>
    <submittedName>
        <fullName evidence="2">Plasmid stabilization system protein ParE</fullName>
    </submittedName>
</protein>
<sequence>MTKYRVDVSEPAENDLSDIVKYIASQLSAPLPAYRMMEIFEEALASLSDSPQRCPLIADERLSQLGYRKLIVKNYVVFFSVDEKNKTVDVERILYSRRDWLRFI</sequence>
<dbReference type="InterPro" id="IPR035093">
    <property type="entry name" value="RelE/ParE_toxin_dom_sf"/>
</dbReference>
<dbReference type="EMBL" id="FOVK01000010">
    <property type="protein sequence ID" value="SFO01591.1"/>
    <property type="molecule type" value="Genomic_DNA"/>
</dbReference>
<dbReference type="OrthoDB" id="3268478at2"/>
<dbReference type="InterPro" id="IPR007712">
    <property type="entry name" value="RelE/ParE_toxin"/>
</dbReference>
<dbReference type="AlphaFoldDB" id="A0A1I5DS38"/>
<keyword evidence="1" id="KW-1277">Toxin-antitoxin system</keyword>
<dbReference type="Pfam" id="PF05016">
    <property type="entry name" value="ParE_toxin"/>
    <property type="match status" value="1"/>
</dbReference>
<dbReference type="Proteomes" id="UP000181899">
    <property type="component" value="Unassembled WGS sequence"/>
</dbReference>
<evidence type="ECO:0000256" key="1">
    <source>
        <dbReference type="ARBA" id="ARBA00022649"/>
    </source>
</evidence>
<accession>A0A1I5DS38</accession>
<name>A0A1I5DS38_9CLOT</name>
<gene>
    <name evidence="2" type="ORF">SAMN04488695_11061</name>
</gene>
<keyword evidence="3" id="KW-1185">Reference proteome</keyword>
<proteinExistence type="predicted"/>